<feature type="domain" description="Methyl-accepting transducer" evidence="14">
    <location>
        <begin position="568"/>
        <end position="804"/>
    </location>
</feature>
<reference evidence="18 19" key="1">
    <citation type="submission" date="2019-03" db="EMBL/GenBank/DDBJ databases">
        <title>Deep-cultivation of Planctomycetes and their phenomic and genomic characterization uncovers novel biology.</title>
        <authorList>
            <person name="Wiegand S."/>
            <person name="Jogler M."/>
            <person name="Boedeker C."/>
            <person name="Pinto D."/>
            <person name="Vollmers J."/>
            <person name="Rivas-Marin E."/>
            <person name="Kohn T."/>
            <person name="Peeters S.H."/>
            <person name="Heuer A."/>
            <person name="Rast P."/>
            <person name="Oberbeckmann S."/>
            <person name="Bunk B."/>
            <person name="Jeske O."/>
            <person name="Meyerdierks A."/>
            <person name="Storesund J.E."/>
            <person name="Kallscheuer N."/>
            <person name="Luecker S."/>
            <person name="Lage O.M."/>
            <person name="Pohl T."/>
            <person name="Merkel B.J."/>
            <person name="Hornburger P."/>
            <person name="Mueller R.-W."/>
            <person name="Bruemmer F."/>
            <person name="Labrenz M."/>
            <person name="Spormann A.M."/>
            <person name="Op den Camp H."/>
            <person name="Overmann J."/>
            <person name="Amann R."/>
            <person name="Jetten M.S.M."/>
            <person name="Mascher T."/>
            <person name="Medema M.H."/>
            <person name="Devos D.P."/>
            <person name="Kaster A.-K."/>
            <person name="Ovreas L."/>
            <person name="Rohde M."/>
            <person name="Galperin M.Y."/>
            <person name="Jogler C."/>
        </authorList>
    </citation>
    <scope>NUCLEOTIDE SEQUENCE [LARGE SCALE GENOMIC DNA]</scope>
    <source>
        <strain evidence="18 19">Enr13</strain>
    </source>
</reference>
<dbReference type="Pfam" id="PF00015">
    <property type="entry name" value="MCPsignal"/>
    <property type="match status" value="1"/>
</dbReference>
<evidence type="ECO:0000256" key="1">
    <source>
        <dbReference type="ARBA" id="ARBA00004370"/>
    </source>
</evidence>
<evidence type="ECO:0000256" key="5">
    <source>
        <dbReference type="ARBA" id="ARBA00022777"/>
    </source>
</evidence>
<name>A0A518HT68_9BACT</name>
<dbReference type="PROSITE" id="PS50111">
    <property type="entry name" value="CHEMOTAXIS_TRANSDUC_2"/>
    <property type="match status" value="1"/>
</dbReference>
<dbReference type="SMART" id="SM00283">
    <property type="entry name" value="MA"/>
    <property type="match status" value="1"/>
</dbReference>
<dbReference type="InterPro" id="IPR003660">
    <property type="entry name" value="HAMP_dom"/>
</dbReference>
<dbReference type="Pfam" id="PF00672">
    <property type="entry name" value="HAMP"/>
    <property type="match status" value="1"/>
</dbReference>
<feature type="transmembrane region" description="Helical" evidence="13">
    <location>
        <begin position="352"/>
        <end position="374"/>
    </location>
</feature>
<dbReference type="InterPro" id="IPR004090">
    <property type="entry name" value="Chemotax_Me-accpt_rcpt"/>
</dbReference>
<dbReference type="Pfam" id="PF00989">
    <property type="entry name" value="PAS"/>
    <property type="match status" value="1"/>
</dbReference>
<dbReference type="InterPro" id="IPR004089">
    <property type="entry name" value="MCPsignal_dom"/>
</dbReference>
<evidence type="ECO:0000259" key="15">
    <source>
        <dbReference type="PROSITE" id="PS50112"/>
    </source>
</evidence>
<keyword evidence="5" id="KW-0418">Kinase</keyword>
<dbReference type="PROSITE" id="PS50113">
    <property type="entry name" value="PAC"/>
    <property type="match status" value="1"/>
</dbReference>
<keyword evidence="2" id="KW-0597">Phosphoprotein</keyword>
<comment type="function">
    <text evidence="10">Putative oxygen sensor; modulates the activity of FixJ, a transcriptional activator of nitrogen fixation fixK gene. FixL probably acts as a kinase that phosphorylates FixJ.</text>
</comment>
<dbReference type="PANTHER" id="PTHR32089:SF112">
    <property type="entry name" value="LYSOZYME-LIKE PROTEIN-RELATED"/>
    <property type="match status" value="1"/>
</dbReference>
<feature type="domain" description="PAS" evidence="15">
    <location>
        <begin position="433"/>
        <end position="503"/>
    </location>
</feature>
<evidence type="ECO:0000259" key="17">
    <source>
        <dbReference type="PROSITE" id="PS50885"/>
    </source>
</evidence>
<keyword evidence="7" id="KW-0902">Two-component regulatory system</keyword>
<dbReference type="GO" id="GO:0016020">
    <property type="term" value="C:membrane"/>
    <property type="evidence" value="ECO:0007669"/>
    <property type="project" value="UniProtKB-SubCell"/>
</dbReference>
<keyword evidence="3 18" id="KW-0808">Transferase</keyword>
<accession>A0A518HT68</accession>
<dbReference type="NCBIfam" id="TIGR00229">
    <property type="entry name" value="sensory_box"/>
    <property type="match status" value="1"/>
</dbReference>
<dbReference type="FunFam" id="3.30.450.20:FF:000060">
    <property type="entry name" value="Sensor protein FixL"/>
    <property type="match status" value="1"/>
</dbReference>
<feature type="domain" description="PAC" evidence="16">
    <location>
        <begin position="510"/>
        <end position="560"/>
    </location>
</feature>
<dbReference type="InterPro" id="IPR029151">
    <property type="entry name" value="Sensor-like_sf"/>
</dbReference>
<feature type="transmembrane region" description="Helical" evidence="13">
    <location>
        <begin position="12"/>
        <end position="36"/>
    </location>
</feature>
<evidence type="ECO:0000256" key="8">
    <source>
        <dbReference type="ARBA" id="ARBA00023224"/>
    </source>
</evidence>
<dbReference type="KEGG" id="snep:Enr13x_38620"/>
<dbReference type="SMART" id="SM00304">
    <property type="entry name" value="HAMP"/>
    <property type="match status" value="1"/>
</dbReference>
<evidence type="ECO:0000313" key="18">
    <source>
        <dbReference type="EMBL" id="QDV44001.1"/>
    </source>
</evidence>
<comment type="similarity">
    <text evidence="9">Belongs to the methyl-accepting chemotaxis (MCP) protein family.</text>
</comment>
<dbReference type="Gene3D" id="1.10.287.950">
    <property type="entry name" value="Methyl-accepting chemotaxis protein"/>
    <property type="match status" value="1"/>
</dbReference>
<keyword evidence="19" id="KW-1185">Reference proteome</keyword>
<dbReference type="GO" id="GO:0004888">
    <property type="term" value="F:transmembrane signaling receptor activity"/>
    <property type="evidence" value="ECO:0007669"/>
    <property type="project" value="InterPro"/>
</dbReference>
<keyword evidence="13" id="KW-0472">Membrane</keyword>
<evidence type="ECO:0000256" key="11">
    <source>
        <dbReference type="ARBA" id="ARBA00070616"/>
    </source>
</evidence>
<evidence type="ECO:0000259" key="14">
    <source>
        <dbReference type="PROSITE" id="PS50111"/>
    </source>
</evidence>
<dbReference type="InterPro" id="IPR000014">
    <property type="entry name" value="PAS"/>
</dbReference>
<dbReference type="InterPro" id="IPR013767">
    <property type="entry name" value="PAS_fold"/>
</dbReference>
<dbReference type="SUPFAM" id="SSF55785">
    <property type="entry name" value="PYP-like sensor domain (PAS domain)"/>
    <property type="match status" value="1"/>
</dbReference>
<dbReference type="SUPFAM" id="SSF103190">
    <property type="entry name" value="Sensory domain-like"/>
    <property type="match status" value="1"/>
</dbReference>
<dbReference type="Gene3D" id="3.30.450.20">
    <property type="entry name" value="PAS domain"/>
    <property type="match status" value="2"/>
</dbReference>
<evidence type="ECO:0000256" key="7">
    <source>
        <dbReference type="ARBA" id="ARBA00023012"/>
    </source>
</evidence>
<keyword evidence="4" id="KW-0547">Nucleotide-binding</keyword>
<dbReference type="PROSITE" id="PS50885">
    <property type="entry name" value="HAMP"/>
    <property type="match status" value="1"/>
</dbReference>
<dbReference type="GO" id="GO:0006355">
    <property type="term" value="P:regulation of DNA-templated transcription"/>
    <property type="evidence" value="ECO:0007669"/>
    <property type="project" value="InterPro"/>
</dbReference>
<dbReference type="EMBL" id="CP037423">
    <property type="protein sequence ID" value="QDV44001.1"/>
    <property type="molecule type" value="Genomic_DNA"/>
</dbReference>
<proteinExistence type="inferred from homology"/>
<dbReference type="SMART" id="SM00091">
    <property type="entry name" value="PAS"/>
    <property type="match status" value="1"/>
</dbReference>
<gene>
    <name evidence="18" type="primary">fixL_7</name>
    <name evidence="18" type="ORF">Enr13x_38620</name>
</gene>
<dbReference type="InterPro" id="IPR000700">
    <property type="entry name" value="PAS-assoc_C"/>
</dbReference>
<dbReference type="Proteomes" id="UP000319004">
    <property type="component" value="Chromosome"/>
</dbReference>
<dbReference type="GO" id="GO:0000160">
    <property type="term" value="P:phosphorelay signal transduction system"/>
    <property type="evidence" value="ECO:0007669"/>
    <property type="project" value="UniProtKB-KW"/>
</dbReference>
<protein>
    <recommendedName>
        <fullName evidence="11">Sensor protein FixL</fullName>
    </recommendedName>
</protein>
<dbReference type="GO" id="GO:0006935">
    <property type="term" value="P:chemotaxis"/>
    <property type="evidence" value="ECO:0007669"/>
    <property type="project" value="InterPro"/>
</dbReference>
<evidence type="ECO:0000256" key="6">
    <source>
        <dbReference type="ARBA" id="ARBA00022840"/>
    </source>
</evidence>
<dbReference type="CDD" id="cd11386">
    <property type="entry name" value="MCP_signal"/>
    <property type="match status" value="1"/>
</dbReference>
<evidence type="ECO:0000259" key="16">
    <source>
        <dbReference type="PROSITE" id="PS50113"/>
    </source>
</evidence>
<evidence type="ECO:0000256" key="13">
    <source>
        <dbReference type="SAM" id="Phobius"/>
    </source>
</evidence>
<dbReference type="PANTHER" id="PTHR32089">
    <property type="entry name" value="METHYL-ACCEPTING CHEMOTAXIS PROTEIN MCPB"/>
    <property type="match status" value="1"/>
</dbReference>
<evidence type="ECO:0000256" key="3">
    <source>
        <dbReference type="ARBA" id="ARBA00022679"/>
    </source>
</evidence>
<dbReference type="SUPFAM" id="SSF58104">
    <property type="entry name" value="Methyl-accepting chemotaxis protein (MCP) signaling domain"/>
    <property type="match status" value="1"/>
</dbReference>
<dbReference type="PROSITE" id="PS50112">
    <property type="entry name" value="PAS"/>
    <property type="match status" value="1"/>
</dbReference>
<feature type="domain" description="HAMP" evidence="17">
    <location>
        <begin position="375"/>
        <end position="428"/>
    </location>
</feature>
<dbReference type="CDD" id="cd00130">
    <property type="entry name" value="PAS"/>
    <property type="match status" value="1"/>
</dbReference>
<keyword evidence="8 12" id="KW-0807">Transducer</keyword>
<evidence type="ECO:0000256" key="10">
    <source>
        <dbReference type="ARBA" id="ARBA00059827"/>
    </source>
</evidence>
<evidence type="ECO:0000313" key="19">
    <source>
        <dbReference type="Proteomes" id="UP000319004"/>
    </source>
</evidence>
<comment type="subcellular location">
    <subcellularLocation>
        <location evidence="1">Membrane</location>
    </subcellularLocation>
</comment>
<dbReference type="GO" id="GO:0016301">
    <property type="term" value="F:kinase activity"/>
    <property type="evidence" value="ECO:0007669"/>
    <property type="project" value="UniProtKB-KW"/>
</dbReference>
<organism evidence="18 19">
    <name type="scientific">Stieleria neptunia</name>
    <dbReference type="NCBI Taxonomy" id="2527979"/>
    <lineage>
        <taxon>Bacteria</taxon>
        <taxon>Pseudomonadati</taxon>
        <taxon>Planctomycetota</taxon>
        <taxon>Planctomycetia</taxon>
        <taxon>Pirellulales</taxon>
        <taxon>Pirellulaceae</taxon>
        <taxon>Stieleria</taxon>
    </lineage>
</organism>
<evidence type="ECO:0000256" key="2">
    <source>
        <dbReference type="ARBA" id="ARBA00022553"/>
    </source>
</evidence>
<keyword evidence="13" id="KW-1133">Transmembrane helix</keyword>
<evidence type="ECO:0000256" key="4">
    <source>
        <dbReference type="ARBA" id="ARBA00022741"/>
    </source>
</evidence>
<evidence type="ECO:0000256" key="9">
    <source>
        <dbReference type="ARBA" id="ARBA00029447"/>
    </source>
</evidence>
<dbReference type="InterPro" id="IPR035965">
    <property type="entry name" value="PAS-like_dom_sf"/>
</dbReference>
<sequence length="837" mass="90604">MSWPERFQSISLRWQFSALTAVAIVISMAAMGRIAFNRSRDVVTEMTLDKMKAETDAVANQIMSVVDQTRADTLTIPTFPPIPGIVRCWENEINPGQDPVQSGSTTELWITRLGQIVSAQMAFYPERIRCAVYDADGEGVMEVEKQGTSSVLITEGIDSIASERYFRSAIELNQAQVYISPMMQDRSGKVAVHFCTPFFSAAAGRQRQTLKGVFIITVDGRRLLESAVAFNPSRRDADREIDQLKVEIADESMQFLYSSGANAFPLFSPSVFKEVRPVRAERLTRRDTAGAYDRELDTYAAFVGAAERPDGRGMVATYRRMFYNAPEDNSRFWFVALSEYSETSLASVNELATTYVVIGSVVTLAALLLVFFIARKLTASLSALLASADQIAAGNLETEIAASHGMGEAGKLESSFRSMTEKLNAMIREASDQQARTKALFNATADGLVTIDSTGIVTSFNLAAESLFGYRADEVIGNNVSMLTPSPHREQHDGYLRRYFATGEARIIGHDRELDAVRKDGSTFPISLRVSELKRHDETVFIGLIQDITERKQAEAERLTLFQAIRDAVHRLAVATQQILATTSQQSAGTQEQAATVAEVVATADQISQSAAQAALRADDVAKSARHTDEIGNVGLRAIEDSVQAMDKVKLQVESIADSMLSLAERATAIGEITATVSEIAEQTNVLALNASVEASRAGEHGKGFAVVAAEVKSLAQESKRATAQVRVILGEIQQATNAAVLSTEQGTRTVHDANEVIGQAGGTIHSLATTLAESAQTASQISATANQQAAAVGQLNHGIRNIDTVTKQSVEAIGHIEDAARNLAALSDELASLTDR</sequence>
<dbReference type="AlphaFoldDB" id="A0A518HT68"/>
<dbReference type="Gene3D" id="6.10.340.10">
    <property type="match status" value="1"/>
</dbReference>
<keyword evidence="6" id="KW-0067">ATP-binding</keyword>
<evidence type="ECO:0000256" key="12">
    <source>
        <dbReference type="PROSITE-ProRule" id="PRU00284"/>
    </source>
</evidence>
<dbReference type="GO" id="GO:0005524">
    <property type="term" value="F:ATP binding"/>
    <property type="evidence" value="ECO:0007669"/>
    <property type="project" value="UniProtKB-KW"/>
</dbReference>
<dbReference type="PRINTS" id="PR00260">
    <property type="entry name" value="CHEMTRNSDUCR"/>
</dbReference>
<keyword evidence="13" id="KW-0812">Transmembrane</keyword>